<evidence type="ECO:0000313" key="2">
    <source>
        <dbReference type="EMBL" id="MFC4832034.1"/>
    </source>
</evidence>
<organism evidence="2 3">
    <name type="scientific">Actinomycetospora chibensis</name>
    <dbReference type="NCBI Taxonomy" id="663606"/>
    <lineage>
        <taxon>Bacteria</taxon>
        <taxon>Bacillati</taxon>
        <taxon>Actinomycetota</taxon>
        <taxon>Actinomycetes</taxon>
        <taxon>Pseudonocardiales</taxon>
        <taxon>Pseudonocardiaceae</taxon>
        <taxon>Actinomycetospora</taxon>
    </lineage>
</organism>
<dbReference type="RefSeq" id="WP_274188724.1">
    <property type="nucleotide sequence ID" value="NZ_BAABHN010000012.1"/>
</dbReference>
<dbReference type="Proteomes" id="UP001595909">
    <property type="component" value="Unassembled WGS sequence"/>
</dbReference>
<gene>
    <name evidence="2" type="ORF">ACFPEL_06390</name>
</gene>
<feature type="domain" description="ScoMcrA-like N-terminal head" evidence="1">
    <location>
        <begin position="5"/>
        <end position="89"/>
    </location>
</feature>
<dbReference type="Pfam" id="PF26345">
    <property type="entry name" value="ScoMcrA_N"/>
    <property type="match status" value="1"/>
</dbReference>
<dbReference type="EMBL" id="JBHSIM010000012">
    <property type="protein sequence ID" value="MFC4832034.1"/>
    <property type="molecule type" value="Genomic_DNA"/>
</dbReference>
<accession>A0ABV9REN4</accession>
<proteinExistence type="predicted"/>
<evidence type="ECO:0000313" key="3">
    <source>
        <dbReference type="Proteomes" id="UP001595909"/>
    </source>
</evidence>
<reference evidence="3" key="1">
    <citation type="journal article" date="2019" name="Int. J. Syst. Evol. Microbiol.">
        <title>The Global Catalogue of Microorganisms (GCM) 10K type strain sequencing project: providing services to taxonomists for standard genome sequencing and annotation.</title>
        <authorList>
            <consortium name="The Broad Institute Genomics Platform"/>
            <consortium name="The Broad Institute Genome Sequencing Center for Infectious Disease"/>
            <person name="Wu L."/>
            <person name="Ma J."/>
        </authorList>
    </citation>
    <scope>NUCLEOTIDE SEQUENCE [LARGE SCALE GENOMIC DNA]</scope>
    <source>
        <strain evidence="3">CCUG 50347</strain>
    </source>
</reference>
<dbReference type="InterPro" id="IPR058807">
    <property type="entry name" value="ScoMcrA_N"/>
</dbReference>
<evidence type="ECO:0000259" key="1">
    <source>
        <dbReference type="Pfam" id="PF26345"/>
    </source>
</evidence>
<keyword evidence="3" id="KW-1185">Reference proteome</keyword>
<comment type="caution">
    <text evidence="2">The sequence shown here is derived from an EMBL/GenBank/DDBJ whole genome shotgun (WGS) entry which is preliminary data.</text>
</comment>
<sequence>MARPEVTSHDIQVALDKFDELGRDRFLAEYGFREARSYFLVRDGREYDSKAIVGAAHRLRHGEVLAASEFSGGAATVKPLLEKLEFEVRVHRNP</sequence>
<protein>
    <recommendedName>
        <fullName evidence="1">ScoMcrA-like N-terminal head domain-containing protein</fullName>
    </recommendedName>
</protein>
<name>A0ABV9REN4_9PSEU</name>